<proteinExistence type="inferred from homology"/>
<comment type="function">
    <text evidence="5">Plays a role in transport between endoplasmic reticulum and Golgi.</text>
</comment>
<dbReference type="PANTHER" id="PTHR10984">
    <property type="entry name" value="ENDOPLASMIC RETICULUM-GOLGI INTERMEDIATE COMPARTMENT PROTEIN"/>
    <property type="match status" value="1"/>
</dbReference>
<keyword evidence="2" id="KW-0812">Transmembrane</keyword>
<evidence type="ECO:0000256" key="3">
    <source>
        <dbReference type="ARBA" id="ARBA00022989"/>
    </source>
</evidence>
<evidence type="ECO:0000256" key="2">
    <source>
        <dbReference type="ARBA" id="ARBA00022692"/>
    </source>
</evidence>
<evidence type="ECO:0000313" key="9">
    <source>
        <dbReference type="Proteomes" id="UP000323067"/>
    </source>
</evidence>
<feature type="domain" description="Endoplasmic reticulum vesicle transporter N-terminal" evidence="7">
    <location>
        <begin position="22"/>
        <end position="109"/>
    </location>
</feature>
<reference evidence="8 9" key="1">
    <citation type="journal article" date="2017" name="BMC Genomics">
        <title>Chromosome level assembly and secondary metabolite potential of the parasitic fungus Cordyceps militaris.</title>
        <authorList>
            <person name="Kramer G.J."/>
            <person name="Nodwell J.R."/>
        </authorList>
    </citation>
    <scope>NUCLEOTIDE SEQUENCE [LARGE SCALE GENOMIC DNA]</scope>
    <source>
        <strain evidence="8 9">ATCC 34164</strain>
    </source>
</reference>
<dbReference type="EMBL" id="CP023327">
    <property type="protein sequence ID" value="ATY66941.1"/>
    <property type="molecule type" value="Genomic_DNA"/>
</dbReference>
<dbReference type="AlphaFoldDB" id="A0A2H4SV04"/>
<name>A0A2H4SV04_CORMI</name>
<dbReference type="InterPro" id="IPR012936">
    <property type="entry name" value="Erv_C"/>
</dbReference>
<dbReference type="VEuPathDB" id="FungiDB:CCM_03682"/>
<dbReference type="Pfam" id="PF07970">
    <property type="entry name" value="COPIIcoated_ERV"/>
    <property type="match status" value="1"/>
</dbReference>
<dbReference type="Pfam" id="PF13850">
    <property type="entry name" value="ERGIC_N"/>
    <property type="match status" value="1"/>
</dbReference>
<dbReference type="GO" id="GO:0030134">
    <property type="term" value="C:COPII-coated ER to Golgi transport vesicle"/>
    <property type="evidence" value="ECO:0007669"/>
    <property type="project" value="TreeGrafter"/>
</dbReference>
<comment type="subcellular location">
    <subcellularLocation>
        <location evidence="5">Endoplasmic reticulum membrane</location>
        <topology evidence="5">Multi-pass membrane protein</topology>
    </subcellularLocation>
    <subcellularLocation>
        <location evidence="5">Endoplasmic reticulum-Golgi intermediate compartment membrane</location>
        <topology evidence="5">Multi-pass membrane protein</topology>
    </subcellularLocation>
    <subcellularLocation>
        <location evidence="5">Golgi apparatus membrane</location>
        <topology evidence="5">Multi-pass membrane protein</topology>
    </subcellularLocation>
    <subcellularLocation>
        <location evidence="1">Membrane</location>
    </subcellularLocation>
</comment>
<keyword evidence="4" id="KW-0472">Membrane</keyword>
<protein>
    <recommendedName>
        <fullName evidence="5">Endoplasmic reticulum-Golgi intermediate compartment protein</fullName>
    </recommendedName>
</protein>
<keyword evidence="5" id="KW-0931">ER-Golgi transport</keyword>
<keyword evidence="5" id="KW-0333">Golgi apparatus</keyword>
<organism evidence="8 9">
    <name type="scientific">Cordyceps militaris</name>
    <name type="common">Caterpillar fungus</name>
    <name type="synonym">Clavaria militaris</name>
    <dbReference type="NCBI Taxonomy" id="73501"/>
    <lineage>
        <taxon>Eukaryota</taxon>
        <taxon>Fungi</taxon>
        <taxon>Dikarya</taxon>
        <taxon>Ascomycota</taxon>
        <taxon>Pezizomycotina</taxon>
        <taxon>Sordariomycetes</taxon>
        <taxon>Hypocreomycetidae</taxon>
        <taxon>Hypocreales</taxon>
        <taxon>Cordycipitaceae</taxon>
        <taxon>Cordyceps</taxon>
    </lineage>
</organism>
<dbReference type="GO" id="GO:0006888">
    <property type="term" value="P:endoplasmic reticulum to Golgi vesicle-mediated transport"/>
    <property type="evidence" value="ECO:0007669"/>
    <property type="project" value="UniProtKB-UniRule"/>
</dbReference>
<evidence type="ECO:0000256" key="4">
    <source>
        <dbReference type="ARBA" id="ARBA00023136"/>
    </source>
</evidence>
<dbReference type="GO" id="GO:0006890">
    <property type="term" value="P:retrograde vesicle-mediated transport, Golgi to endoplasmic reticulum"/>
    <property type="evidence" value="ECO:0007669"/>
    <property type="project" value="TreeGrafter"/>
</dbReference>
<dbReference type="GO" id="GO:0000139">
    <property type="term" value="C:Golgi membrane"/>
    <property type="evidence" value="ECO:0007669"/>
    <property type="project" value="UniProtKB-SubCell"/>
</dbReference>
<keyword evidence="3" id="KW-1133">Transmembrane helix</keyword>
<accession>A0A2H4SV04</accession>
<dbReference type="PANTHER" id="PTHR10984:SF81">
    <property type="entry name" value="ER-DERIVED VESICLES PROTEIN ERV41"/>
    <property type="match status" value="1"/>
</dbReference>
<sequence length="376" mass="41671">MNGFEKHGLDEDSFGAKGSVVSAFDAFPKSKPEYVTRTAGGGKWTVVIVFISLVLMGSEVGRWWRGSETHNFAVEKGISHDMQINLDIVVHMLCNDLHINVQDASGDRILAASMLHRDPTMWSHWVDQAGVHKLGHDANGRVNTGEGWTSLAHNDEGFGEEHVHDIVALGKKRAKWSKTPRFWGTADSCRVYGSLDLNKVQGDFHITARGHGYMEFGQHLDHNQFNFSHVISELSYGAFYPSLVNPLDRTVNLAAAHFHKFQYYLSVVPTIYSVGSSTIQTNQYAVTEQSKEIDEHSAVPGIFVKYDIEPILLAVHESRDSFPVFLLKLINIVSGVLVAGHWGFTLSEWFVEVIGKRRRSSSGGDGVLGSKGGYDA</sequence>
<keyword evidence="5" id="KW-0813">Transport</keyword>
<dbReference type="InterPro" id="IPR045888">
    <property type="entry name" value="Erv"/>
</dbReference>
<evidence type="ECO:0000256" key="5">
    <source>
        <dbReference type="RuleBase" id="RU369013"/>
    </source>
</evidence>
<dbReference type="GO" id="GO:0005789">
    <property type="term" value="C:endoplasmic reticulum membrane"/>
    <property type="evidence" value="ECO:0007669"/>
    <property type="project" value="UniProtKB-SubCell"/>
</dbReference>
<dbReference type="GO" id="GO:0033116">
    <property type="term" value="C:endoplasmic reticulum-Golgi intermediate compartment membrane"/>
    <property type="evidence" value="ECO:0007669"/>
    <property type="project" value="UniProtKB-SubCell"/>
</dbReference>
<keyword evidence="5" id="KW-0256">Endoplasmic reticulum</keyword>
<evidence type="ECO:0000256" key="1">
    <source>
        <dbReference type="ARBA" id="ARBA00004370"/>
    </source>
</evidence>
<gene>
    <name evidence="8" type="ORF">A9K55_001110</name>
</gene>
<dbReference type="InterPro" id="IPR039542">
    <property type="entry name" value="Erv_N"/>
</dbReference>
<dbReference type="OMA" id="MTNHYLR"/>
<feature type="domain" description="Endoplasmic reticulum vesicle transporter C-terminal" evidence="6">
    <location>
        <begin position="187"/>
        <end position="339"/>
    </location>
</feature>
<evidence type="ECO:0000259" key="7">
    <source>
        <dbReference type="Pfam" id="PF13850"/>
    </source>
</evidence>
<dbReference type="OrthoDB" id="5541786at2759"/>
<evidence type="ECO:0000259" key="6">
    <source>
        <dbReference type="Pfam" id="PF07970"/>
    </source>
</evidence>
<dbReference type="VEuPathDB" id="FungiDB:A9K55_001110"/>
<dbReference type="Proteomes" id="UP000323067">
    <property type="component" value="Chromosome ii"/>
</dbReference>
<evidence type="ECO:0000313" key="8">
    <source>
        <dbReference type="EMBL" id="ATY66941.1"/>
    </source>
</evidence>
<comment type="similarity">
    <text evidence="5">Belongs to the ERGIC family.</text>
</comment>